<protein>
    <submittedName>
        <fullName evidence="1">Uncharacterized protein</fullName>
    </submittedName>
</protein>
<accession>A0A0E9U549</accession>
<reference evidence="1" key="2">
    <citation type="journal article" date="2015" name="Fish Shellfish Immunol.">
        <title>Early steps in the European eel (Anguilla anguilla)-Vibrio vulnificus interaction in the gills: Role of the RtxA13 toxin.</title>
        <authorList>
            <person name="Callol A."/>
            <person name="Pajuelo D."/>
            <person name="Ebbesson L."/>
            <person name="Teles M."/>
            <person name="MacKenzie S."/>
            <person name="Amaro C."/>
        </authorList>
    </citation>
    <scope>NUCLEOTIDE SEQUENCE</scope>
</reference>
<reference evidence="1" key="1">
    <citation type="submission" date="2014-11" db="EMBL/GenBank/DDBJ databases">
        <authorList>
            <person name="Amaro Gonzalez C."/>
        </authorList>
    </citation>
    <scope>NUCLEOTIDE SEQUENCE</scope>
</reference>
<proteinExistence type="predicted"/>
<dbReference type="AlphaFoldDB" id="A0A0E9U549"/>
<evidence type="ECO:0000313" key="1">
    <source>
        <dbReference type="EMBL" id="JAH60098.1"/>
    </source>
</evidence>
<organism evidence="1">
    <name type="scientific">Anguilla anguilla</name>
    <name type="common">European freshwater eel</name>
    <name type="synonym">Muraena anguilla</name>
    <dbReference type="NCBI Taxonomy" id="7936"/>
    <lineage>
        <taxon>Eukaryota</taxon>
        <taxon>Metazoa</taxon>
        <taxon>Chordata</taxon>
        <taxon>Craniata</taxon>
        <taxon>Vertebrata</taxon>
        <taxon>Euteleostomi</taxon>
        <taxon>Actinopterygii</taxon>
        <taxon>Neopterygii</taxon>
        <taxon>Teleostei</taxon>
        <taxon>Anguilliformes</taxon>
        <taxon>Anguillidae</taxon>
        <taxon>Anguilla</taxon>
    </lineage>
</organism>
<name>A0A0E9U549_ANGAN</name>
<sequence length="83" mass="9814">MPVFNAYTLWCECLYIWGSMWATPAVIYPEEARSEITQARSPQPRLKKIKIKNKKNFPTCSLEYEQEDFRRVIPTCSILHPCF</sequence>
<dbReference type="EMBL" id="GBXM01048479">
    <property type="protein sequence ID" value="JAH60098.1"/>
    <property type="molecule type" value="Transcribed_RNA"/>
</dbReference>